<dbReference type="GO" id="GO:0022857">
    <property type="term" value="F:transmembrane transporter activity"/>
    <property type="evidence" value="ECO:0007669"/>
    <property type="project" value="InterPro"/>
</dbReference>
<dbReference type="PANTHER" id="PTHR30558:SF3">
    <property type="entry name" value="BIOPOLYMER TRANSPORT PROTEIN EXBD-RELATED"/>
    <property type="match status" value="1"/>
</dbReference>
<evidence type="ECO:0000313" key="11">
    <source>
        <dbReference type="Proteomes" id="UP000654482"/>
    </source>
</evidence>
<feature type="compositionally biased region" description="Polar residues" evidence="8">
    <location>
        <begin position="198"/>
        <end position="230"/>
    </location>
</feature>
<dbReference type="InterPro" id="IPR003400">
    <property type="entry name" value="ExbD"/>
</dbReference>
<keyword evidence="11" id="KW-1185">Reference proteome</keyword>
<dbReference type="GO" id="GO:0015031">
    <property type="term" value="P:protein transport"/>
    <property type="evidence" value="ECO:0007669"/>
    <property type="project" value="UniProtKB-KW"/>
</dbReference>
<dbReference type="EMBL" id="JADEWZ010000003">
    <property type="protein sequence ID" value="MBE9114807.1"/>
    <property type="molecule type" value="Genomic_DNA"/>
</dbReference>
<evidence type="ECO:0000256" key="6">
    <source>
        <dbReference type="ARBA" id="ARBA00023136"/>
    </source>
</evidence>
<keyword evidence="3" id="KW-1003">Cell membrane</keyword>
<evidence type="ECO:0000256" key="1">
    <source>
        <dbReference type="ARBA" id="ARBA00004162"/>
    </source>
</evidence>
<evidence type="ECO:0000256" key="8">
    <source>
        <dbReference type="SAM" id="MobiDB-lite"/>
    </source>
</evidence>
<name>A0A8J7AWN0_9CYAN</name>
<organism evidence="10 11">
    <name type="scientific">Lusitaniella coriacea LEGE 07157</name>
    <dbReference type="NCBI Taxonomy" id="945747"/>
    <lineage>
        <taxon>Bacteria</taxon>
        <taxon>Bacillati</taxon>
        <taxon>Cyanobacteriota</taxon>
        <taxon>Cyanophyceae</taxon>
        <taxon>Spirulinales</taxon>
        <taxon>Lusitaniellaceae</taxon>
        <taxon>Lusitaniella</taxon>
    </lineage>
</organism>
<dbReference type="Gene3D" id="3.30.420.270">
    <property type="match status" value="1"/>
</dbReference>
<evidence type="ECO:0000256" key="7">
    <source>
        <dbReference type="RuleBase" id="RU003879"/>
    </source>
</evidence>
<protein>
    <submittedName>
        <fullName evidence="10">Biopolymer transporter ExbD</fullName>
    </submittedName>
</protein>
<keyword evidence="4 7" id="KW-0812">Transmembrane</keyword>
<keyword evidence="7" id="KW-0813">Transport</keyword>
<keyword evidence="5 9" id="KW-1133">Transmembrane helix</keyword>
<evidence type="ECO:0000256" key="5">
    <source>
        <dbReference type="ARBA" id="ARBA00022989"/>
    </source>
</evidence>
<evidence type="ECO:0000256" key="2">
    <source>
        <dbReference type="ARBA" id="ARBA00005811"/>
    </source>
</evidence>
<gene>
    <name evidence="10" type="ORF">IQ249_02750</name>
</gene>
<keyword evidence="7" id="KW-0653">Protein transport</keyword>
<dbReference type="Pfam" id="PF02472">
    <property type="entry name" value="ExbD"/>
    <property type="match status" value="1"/>
</dbReference>
<evidence type="ECO:0000313" key="10">
    <source>
        <dbReference type="EMBL" id="MBE9114807.1"/>
    </source>
</evidence>
<dbReference type="RefSeq" id="WP_194027898.1">
    <property type="nucleotide sequence ID" value="NZ_JADEWZ010000003.1"/>
</dbReference>
<keyword evidence="6 9" id="KW-0472">Membrane</keyword>
<evidence type="ECO:0000256" key="4">
    <source>
        <dbReference type="ARBA" id="ARBA00022692"/>
    </source>
</evidence>
<dbReference type="AlphaFoldDB" id="A0A8J7AWN0"/>
<evidence type="ECO:0000256" key="3">
    <source>
        <dbReference type="ARBA" id="ARBA00022475"/>
    </source>
</evidence>
<dbReference type="GO" id="GO:0005886">
    <property type="term" value="C:plasma membrane"/>
    <property type="evidence" value="ECO:0007669"/>
    <property type="project" value="UniProtKB-SubCell"/>
</dbReference>
<evidence type="ECO:0000256" key="9">
    <source>
        <dbReference type="SAM" id="Phobius"/>
    </source>
</evidence>
<comment type="subcellular location">
    <subcellularLocation>
        <location evidence="1">Cell membrane</location>
        <topology evidence="1">Single-pass membrane protein</topology>
    </subcellularLocation>
    <subcellularLocation>
        <location evidence="7">Cell membrane</location>
        <topology evidence="7">Single-pass type II membrane protein</topology>
    </subcellularLocation>
</comment>
<dbReference type="PANTHER" id="PTHR30558">
    <property type="entry name" value="EXBD MEMBRANE COMPONENT OF PMF-DRIVEN MACROMOLECULE IMPORT SYSTEM"/>
    <property type="match status" value="1"/>
</dbReference>
<sequence length="246" mass="26684">MTEAINRKKKSRTLTSPQPVRRLNLWLDSASDREVRIEIIPLIDVIFCILTFFILAAVGFSRQQAINLNLPKATTGAPQLREMLIVSIDYSGQVYVEQQPVAENQLSEAVQNYFLSRPNGMMVLYASKDVNYDRVVRVLDTLREVGGDRVALATLPEGQSQPSPTTPLPGAGTPNFNPASPNNDPLDSFGAPPIPDNSFESPVVPQQSPTPANPTPQQSPAQPNLPTTPGQDVAPATPNLPPVPSE</sequence>
<feature type="compositionally biased region" description="Polar residues" evidence="8">
    <location>
        <begin position="174"/>
        <end position="185"/>
    </location>
</feature>
<accession>A0A8J7AWN0</accession>
<feature type="region of interest" description="Disordered" evidence="8">
    <location>
        <begin position="152"/>
        <end position="246"/>
    </location>
</feature>
<reference evidence="10" key="1">
    <citation type="submission" date="2020-10" db="EMBL/GenBank/DDBJ databases">
        <authorList>
            <person name="Castelo-Branco R."/>
            <person name="Eusebio N."/>
            <person name="Adriana R."/>
            <person name="Vieira A."/>
            <person name="Brugerolle De Fraissinette N."/>
            <person name="Rezende De Castro R."/>
            <person name="Schneider M.P."/>
            <person name="Vasconcelos V."/>
            <person name="Leao P.N."/>
        </authorList>
    </citation>
    <scope>NUCLEOTIDE SEQUENCE</scope>
    <source>
        <strain evidence="10">LEGE 07157</strain>
    </source>
</reference>
<feature type="transmembrane region" description="Helical" evidence="9">
    <location>
        <begin position="39"/>
        <end position="60"/>
    </location>
</feature>
<comment type="similarity">
    <text evidence="2 7">Belongs to the ExbD/TolR family.</text>
</comment>
<proteinExistence type="inferred from homology"/>
<dbReference type="Proteomes" id="UP000654482">
    <property type="component" value="Unassembled WGS sequence"/>
</dbReference>
<comment type="caution">
    <text evidence="10">The sequence shown here is derived from an EMBL/GenBank/DDBJ whole genome shotgun (WGS) entry which is preliminary data.</text>
</comment>